<dbReference type="InterPro" id="IPR053170">
    <property type="entry name" value="Transcription_regulator"/>
</dbReference>
<feature type="transmembrane region" description="Helical" evidence="1">
    <location>
        <begin position="136"/>
        <end position="158"/>
    </location>
</feature>
<keyword evidence="3" id="KW-1185">Reference proteome</keyword>
<dbReference type="PANTHER" id="PTHR40031">
    <property type="entry name" value="HYPOTHETICAL MEMBRANE SPANNING PROTEIN"/>
    <property type="match status" value="1"/>
</dbReference>
<dbReference type="OrthoDB" id="9781927at2"/>
<accession>A0A4V3H3H9</accession>
<feature type="transmembrane region" description="Helical" evidence="1">
    <location>
        <begin position="99"/>
        <end position="124"/>
    </location>
</feature>
<keyword evidence="1" id="KW-1133">Transmembrane helix</keyword>
<dbReference type="InterPro" id="IPR007404">
    <property type="entry name" value="YdjM-like"/>
</dbReference>
<keyword evidence="1" id="KW-0472">Membrane</keyword>
<sequence length="357" mass="40998">MDTLTHGLSSVLLARATAPESRDAPDSRILSLRTRLTAGFLAGIFPDSDFVLRLIDGPLAYLKYHRGVTHSVLMLPLWAWLLSLLFMLLWRGRYHWKAFYAVCVMSLGIHIFGDVITSFGTMILSPFSYAKFSLPSTFIIDFWFTGIIGLALIAAWIWRRQGQQVALAGLATLALYVALQHLQAWEARDLGQEYARHQGLEQAEVHALPQPLSPFNWKIVIEQAQQYHVTYVNLQRKQVVPEPDEQAGMFARINAIYRPQDNLAWQTLPRYGEGIGQALARDVWQQEVLKDIRDFMLFPALYRIEQREQGLCAWYEDHRFILGDARNVPFRFGACRNGDSDWQLYRYQGDRIIPLSP</sequence>
<reference evidence="2 3" key="1">
    <citation type="submission" date="2019-03" db="EMBL/GenBank/DDBJ databases">
        <title>Genomic Encyclopedia of Type Strains, Phase IV (KMG-IV): sequencing the most valuable type-strain genomes for metagenomic binning, comparative biology and taxonomic classification.</title>
        <authorList>
            <person name="Goeker M."/>
        </authorList>
    </citation>
    <scope>NUCLEOTIDE SEQUENCE [LARGE SCALE GENOMIC DNA]</scope>
    <source>
        <strain evidence="2 3">DSM 16326</strain>
    </source>
</reference>
<evidence type="ECO:0000256" key="1">
    <source>
        <dbReference type="SAM" id="Phobius"/>
    </source>
</evidence>
<organism evidence="2 3">
    <name type="scientific">Thiohalophilus thiocyanatoxydans</name>
    <dbReference type="NCBI Taxonomy" id="381308"/>
    <lineage>
        <taxon>Bacteria</taxon>
        <taxon>Pseudomonadati</taxon>
        <taxon>Pseudomonadota</taxon>
        <taxon>Gammaproteobacteria</taxon>
        <taxon>Thiohalomonadales</taxon>
        <taxon>Thiohalophilaceae</taxon>
        <taxon>Thiohalophilus</taxon>
    </lineage>
</organism>
<keyword evidence="1" id="KW-0812">Transmembrane</keyword>
<name>A0A4V3H3H9_9GAMM</name>
<comment type="caution">
    <text evidence="2">The sequence shown here is derived from an EMBL/GenBank/DDBJ whole genome shotgun (WGS) entry which is preliminary data.</text>
</comment>
<proteinExistence type="predicted"/>
<feature type="transmembrane region" description="Helical" evidence="1">
    <location>
        <begin position="165"/>
        <end position="182"/>
    </location>
</feature>
<dbReference type="Pfam" id="PF04307">
    <property type="entry name" value="YdjM"/>
    <property type="match status" value="1"/>
</dbReference>
<dbReference type="EMBL" id="SOQX01000008">
    <property type="protein sequence ID" value="TDX99364.1"/>
    <property type="molecule type" value="Genomic_DNA"/>
</dbReference>
<dbReference type="RefSeq" id="WP_134085108.1">
    <property type="nucleotide sequence ID" value="NZ_SOQX01000008.1"/>
</dbReference>
<evidence type="ECO:0000313" key="3">
    <source>
        <dbReference type="Proteomes" id="UP000294914"/>
    </source>
</evidence>
<dbReference type="AlphaFoldDB" id="A0A4V3H3H9"/>
<protein>
    <submittedName>
        <fullName evidence="2">Inner membrane protein</fullName>
    </submittedName>
</protein>
<dbReference type="Proteomes" id="UP000294914">
    <property type="component" value="Unassembled WGS sequence"/>
</dbReference>
<gene>
    <name evidence="2" type="ORF">EDC23_2577</name>
</gene>
<evidence type="ECO:0000313" key="2">
    <source>
        <dbReference type="EMBL" id="TDX99364.1"/>
    </source>
</evidence>
<feature type="transmembrane region" description="Helical" evidence="1">
    <location>
        <begin position="68"/>
        <end position="90"/>
    </location>
</feature>
<dbReference type="PANTHER" id="PTHR40031:SF1">
    <property type="entry name" value="MEMBRANE-BOUND METAL-DEPENDENT HYDROLASE"/>
    <property type="match status" value="1"/>
</dbReference>